<organism evidence="2 3">
    <name type="scientific">Paraglaciecola algarum</name>
    <dbReference type="NCBI Taxonomy" id="3050085"/>
    <lineage>
        <taxon>Bacteria</taxon>
        <taxon>Pseudomonadati</taxon>
        <taxon>Pseudomonadota</taxon>
        <taxon>Gammaproteobacteria</taxon>
        <taxon>Alteromonadales</taxon>
        <taxon>Alteromonadaceae</taxon>
        <taxon>Paraglaciecola</taxon>
    </lineage>
</organism>
<dbReference type="InterPro" id="IPR021367">
    <property type="entry name" value="DUF2982"/>
</dbReference>
<evidence type="ECO:0000256" key="1">
    <source>
        <dbReference type="SAM" id="Phobius"/>
    </source>
</evidence>
<keyword evidence="3" id="KW-1185">Reference proteome</keyword>
<dbReference type="Pfam" id="PF11201">
    <property type="entry name" value="DUF2982"/>
    <property type="match status" value="1"/>
</dbReference>
<protein>
    <submittedName>
        <fullName evidence="2">DUF2982 domain-containing protein</fullName>
    </submittedName>
</protein>
<dbReference type="EMBL" id="JAKGAS010000007">
    <property type="protein sequence ID" value="MCF2949013.1"/>
    <property type="molecule type" value="Genomic_DNA"/>
</dbReference>
<reference evidence="2 3" key="1">
    <citation type="submission" date="2022-01" db="EMBL/GenBank/DDBJ databases">
        <title>Paraglaciecola sp. G1-23.</title>
        <authorList>
            <person name="Jin M.S."/>
            <person name="Han D.M."/>
            <person name="Kim H.M."/>
            <person name="Jeon C.O."/>
        </authorList>
    </citation>
    <scope>NUCLEOTIDE SEQUENCE [LARGE SCALE GENOMIC DNA]</scope>
    <source>
        <strain evidence="2 3">G1-23</strain>
    </source>
</reference>
<feature type="transmembrane region" description="Helical" evidence="1">
    <location>
        <begin position="15"/>
        <end position="34"/>
    </location>
</feature>
<proteinExistence type="predicted"/>
<evidence type="ECO:0000313" key="2">
    <source>
        <dbReference type="EMBL" id="MCF2949013.1"/>
    </source>
</evidence>
<accession>A0ABS9DAG6</accession>
<evidence type="ECO:0000313" key="3">
    <source>
        <dbReference type="Proteomes" id="UP001521137"/>
    </source>
</evidence>
<keyword evidence="1" id="KW-0472">Membrane</keyword>
<dbReference type="RefSeq" id="WP_235313053.1">
    <property type="nucleotide sequence ID" value="NZ_JAKGAS010000007.1"/>
</dbReference>
<dbReference type="Proteomes" id="UP001521137">
    <property type="component" value="Unassembled WGS sequence"/>
</dbReference>
<comment type="caution">
    <text evidence="2">The sequence shown here is derived from an EMBL/GenBank/DDBJ whole genome shotgun (WGS) entry which is preliminary data.</text>
</comment>
<keyword evidence="1" id="KW-0812">Transmembrane</keyword>
<feature type="transmembrane region" description="Helical" evidence="1">
    <location>
        <begin position="40"/>
        <end position="60"/>
    </location>
</feature>
<sequence>MSDIIQIRSLAKKNILVSSLSGFLGLCFGLILLSALPKEYYLVGIFVISLACVMLIIAWVKYREPTFSFELTKYQIIYRSRHGKWQLNWENIQRIDIPKVSVGMENRELGMLGFKLKDYVTFLDNISPRLMTNMLMEQRPLLFHQLSAGQDKPCSTGQCLGQDLLENDYYKDLSGKEYKGIQGMFANRMIKLRANLGYDIFVAASDLDRPEQEFLTLLKQCQNQVLRCK</sequence>
<gene>
    <name evidence="2" type="ORF">L0668_12900</name>
</gene>
<keyword evidence="1" id="KW-1133">Transmembrane helix</keyword>
<name>A0ABS9DAG6_9ALTE</name>